<keyword evidence="4" id="KW-1185">Reference proteome</keyword>
<dbReference type="eggNOG" id="COG4771">
    <property type="taxonomic scope" value="Bacteria"/>
</dbReference>
<name>B0MV64_9BACT</name>
<dbReference type="InterPro" id="IPR043781">
    <property type="entry name" value="DUF5723"/>
</dbReference>
<comment type="caution">
    <text evidence="3">The sequence shown here is derived from an EMBL/GenBank/DDBJ whole genome shotgun (WGS) entry which is preliminary data.</text>
</comment>
<evidence type="ECO:0000313" key="3">
    <source>
        <dbReference type="EMBL" id="EDS03943.1"/>
    </source>
</evidence>
<feature type="chain" id="PRO_5002750562" description="DUF5723 domain-containing protein" evidence="1">
    <location>
        <begin position="20"/>
        <end position="456"/>
    </location>
</feature>
<dbReference type="Gene3D" id="2.40.160.60">
    <property type="entry name" value="Outer membrane protein transport protein (OMPP1/FadL/TodX)"/>
    <property type="match status" value="1"/>
</dbReference>
<reference evidence="3" key="1">
    <citation type="submission" date="2007-10" db="EMBL/GenBank/DDBJ databases">
        <authorList>
            <person name="Fulton L."/>
            <person name="Clifton S."/>
            <person name="Fulton B."/>
            <person name="Xu J."/>
            <person name="Minx P."/>
            <person name="Pepin K.H."/>
            <person name="Johnson M."/>
            <person name="Thiruvilangam P."/>
            <person name="Bhonagiri V."/>
            <person name="Nash W.E."/>
            <person name="Mardis E.R."/>
            <person name="Wilson R.K."/>
        </authorList>
    </citation>
    <scope>NUCLEOTIDE SEQUENCE [LARGE SCALE GENOMIC DNA]</scope>
    <source>
        <strain evidence="3">DSM 17216</strain>
    </source>
</reference>
<protein>
    <recommendedName>
        <fullName evidence="2">DUF5723 domain-containing protein</fullName>
    </recommendedName>
</protein>
<evidence type="ECO:0000313" key="4">
    <source>
        <dbReference type="Proteomes" id="UP000005819"/>
    </source>
</evidence>
<feature type="domain" description="DUF5723" evidence="2">
    <location>
        <begin position="38"/>
        <end position="414"/>
    </location>
</feature>
<dbReference type="PROSITE" id="PS51257">
    <property type="entry name" value="PROKAR_LIPOPROTEIN"/>
    <property type="match status" value="1"/>
</dbReference>
<dbReference type="OrthoDB" id="1489601at2"/>
<dbReference type="Pfam" id="PF18990">
    <property type="entry name" value="DUF5723"/>
    <property type="match status" value="1"/>
</dbReference>
<keyword evidence="1" id="KW-0732">Signal</keyword>
<dbReference type="AlphaFoldDB" id="B0MV64"/>
<evidence type="ECO:0000256" key="1">
    <source>
        <dbReference type="SAM" id="SignalP"/>
    </source>
</evidence>
<dbReference type="GeneID" id="73803940"/>
<dbReference type="RefSeq" id="WP_004329816.1">
    <property type="nucleotide sequence ID" value="NZ_DS499580.1"/>
</dbReference>
<sequence>MKKIIYTLIAAFVACTAVAQTPSAYFMEGSTFRSQLNPAFAPLRGYVNIPVLGGVQVNVSGNLSVSDIFYPVNGSLVTLFDKNVSAAEALGNLRSKNMLGTDARINIVGFGAFRKDHKTFWSFDLNMRVEAEANMPYSLFDFLKNGRNEAVINDIKASTQAYLEAAFSYSFPLTDQIYLGARGKFLVGAGRARTSIDRLDIKLQENSWNIDADGSFEMSGLEMSSMQRPDGSEYYSFNDFDVSSYKGPAGYGFAVDLGVMYDVIPDLQLSFAVNDLGFISWGKKYLERGQMTKSQSFTGVEIIDGEVHDPEFDFGELEFDRVQASKGKTEMLRTSINLGAEYEVWRHKIGLGLLYNVRVWDVKTFHNLTASVNFHPIPWFTLTTSYSFLNGQGHALGVAINACPSWINFFLATDMLICSHTPQFLPVTSTSMNVTLGIGVPIGRRSHRIPGEYLYR</sequence>
<dbReference type="HOGENOM" id="CLU_032295_0_0_10"/>
<feature type="signal peptide" evidence="1">
    <location>
        <begin position="1"/>
        <end position="19"/>
    </location>
</feature>
<dbReference type="Proteomes" id="UP000005819">
    <property type="component" value="Unassembled WGS sequence"/>
</dbReference>
<evidence type="ECO:0000259" key="2">
    <source>
        <dbReference type="Pfam" id="PF18990"/>
    </source>
</evidence>
<reference evidence="3" key="2">
    <citation type="submission" date="2013-09" db="EMBL/GenBank/DDBJ databases">
        <title>Draft genome sequence of Alistipes putredinis (DSM 17216).</title>
        <authorList>
            <person name="Sudarsanam P."/>
            <person name="Ley R."/>
            <person name="Guruge J."/>
            <person name="Turnbaugh P.J."/>
            <person name="Mahowald M."/>
            <person name="Liep D."/>
            <person name="Gordon J."/>
        </authorList>
    </citation>
    <scope>NUCLEOTIDE SEQUENCE</scope>
    <source>
        <strain evidence="3">DSM 17216</strain>
    </source>
</reference>
<dbReference type="EMBL" id="ABFK02000017">
    <property type="protein sequence ID" value="EDS03943.1"/>
    <property type="molecule type" value="Genomic_DNA"/>
</dbReference>
<accession>B0MV64</accession>
<proteinExistence type="predicted"/>
<gene>
    <name evidence="3" type="ORF">ALIPUT_01005</name>
</gene>
<organism evidence="3 4">
    <name type="scientific">Alistipes putredinis DSM 17216</name>
    <dbReference type="NCBI Taxonomy" id="445970"/>
    <lineage>
        <taxon>Bacteria</taxon>
        <taxon>Pseudomonadati</taxon>
        <taxon>Bacteroidota</taxon>
        <taxon>Bacteroidia</taxon>
        <taxon>Bacteroidales</taxon>
        <taxon>Rikenellaceae</taxon>
        <taxon>Alistipes</taxon>
    </lineage>
</organism>